<evidence type="ECO:0000256" key="1">
    <source>
        <dbReference type="ARBA" id="ARBA00022491"/>
    </source>
</evidence>
<dbReference type="PROSITE" id="PS50932">
    <property type="entry name" value="HTH_LACI_2"/>
    <property type="match status" value="1"/>
</dbReference>
<dbReference type="PANTHER" id="PTHR30146">
    <property type="entry name" value="LACI-RELATED TRANSCRIPTIONAL REPRESSOR"/>
    <property type="match status" value="1"/>
</dbReference>
<keyword evidence="4" id="KW-0804">Transcription</keyword>
<keyword evidence="2" id="KW-0805">Transcription regulation</keyword>
<dbReference type="PROSITE" id="PS00356">
    <property type="entry name" value="HTH_LACI_1"/>
    <property type="match status" value="1"/>
</dbReference>
<dbReference type="SUPFAM" id="SSF53822">
    <property type="entry name" value="Periplasmic binding protein-like I"/>
    <property type="match status" value="1"/>
</dbReference>
<gene>
    <name evidence="6" type="ORF">GCM10008932_12940</name>
</gene>
<evidence type="ECO:0000313" key="7">
    <source>
        <dbReference type="Proteomes" id="UP001501166"/>
    </source>
</evidence>
<sequence length="312" mass="34739">MVGIRDIAKEAGVSISTVSYALNGSPRVSDKTRDKIVEIANNLNYIPNMAGQNLRKQKTDIIAVHIASYQGAFYGDLLQGMHEKATEYGLELIVCSGKRSRLLLPQRMIDGILVIDNTYSDEELLKYAKLNYPIVVLDRDLRHENIRSVLLDNTTGTKEAMHSFKRDDIEQVLILSGPKNNFDSQERLAAAMTVAKEEGYAIEVVEGNFTAESGYAAASQIQCKEGERLGIFALNDEMALGAYNYFKEVDGNIGEDIIIKGFDQSEITQFLTPPIHSVSYSQREWGGRGVETLMKLILEEPAENSIIPTYFS</sequence>
<evidence type="ECO:0000256" key="4">
    <source>
        <dbReference type="ARBA" id="ARBA00023163"/>
    </source>
</evidence>
<dbReference type="CDD" id="cd06267">
    <property type="entry name" value="PBP1_LacI_sugar_binding-like"/>
    <property type="match status" value="1"/>
</dbReference>
<keyword evidence="1" id="KW-0678">Repressor</keyword>
<protein>
    <submittedName>
        <fullName evidence="6">LacI family DNA-binding transcriptional regulator</fullName>
    </submittedName>
</protein>
<reference evidence="6 7" key="1">
    <citation type="journal article" date="2019" name="Int. J. Syst. Evol. Microbiol.">
        <title>The Global Catalogue of Microorganisms (GCM) 10K type strain sequencing project: providing services to taxonomists for standard genome sequencing and annotation.</title>
        <authorList>
            <consortium name="The Broad Institute Genomics Platform"/>
            <consortium name="The Broad Institute Genome Sequencing Center for Infectious Disease"/>
            <person name="Wu L."/>
            <person name="Ma J."/>
        </authorList>
    </citation>
    <scope>NUCLEOTIDE SEQUENCE [LARGE SCALE GENOMIC DNA]</scope>
    <source>
        <strain evidence="6 7">JCM 12662</strain>
    </source>
</reference>
<comment type="caution">
    <text evidence="6">The sequence shown here is derived from an EMBL/GenBank/DDBJ whole genome shotgun (WGS) entry which is preliminary data.</text>
</comment>
<dbReference type="SUPFAM" id="SSF47413">
    <property type="entry name" value="lambda repressor-like DNA-binding domains"/>
    <property type="match status" value="1"/>
</dbReference>
<keyword evidence="3 6" id="KW-0238">DNA-binding</keyword>
<dbReference type="EMBL" id="BAAACW010000078">
    <property type="protein sequence ID" value="GAA0361723.1"/>
    <property type="molecule type" value="Genomic_DNA"/>
</dbReference>
<evidence type="ECO:0000259" key="5">
    <source>
        <dbReference type="PROSITE" id="PS50932"/>
    </source>
</evidence>
<dbReference type="RefSeq" id="WP_343754892.1">
    <property type="nucleotide sequence ID" value="NZ_BAAACW010000078.1"/>
</dbReference>
<dbReference type="InterPro" id="IPR000843">
    <property type="entry name" value="HTH_LacI"/>
</dbReference>
<proteinExistence type="predicted"/>
<dbReference type="InterPro" id="IPR028082">
    <property type="entry name" value="Peripla_BP_I"/>
</dbReference>
<dbReference type="GO" id="GO:0003677">
    <property type="term" value="F:DNA binding"/>
    <property type="evidence" value="ECO:0007669"/>
    <property type="project" value="UniProtKB-KW"/>
</dbReference>
<dbReference type="PANTHER" id="PTHR30146:SF148">
    <property type="entry name" value="HTH-TYPE TRANSCRIPTIONAL REPRESSOR PURR-RELATED"/>
    <property type="match status" value="1"/>
</dbReference>
<dbReference type="Gene3D" id="3.40.50.2300">
    <property type="match status" value="2"/>
</dbReference>
<evidence type="ECO:0000256" key="3">
    <source>
        <dbReference type="ARBA" id="ARBA00023125"/>
    </source>
</evidence>
<dbReference type="SMART" id="SM00354">
    <property type="entry name" value="HTH_LACI"/>
    <property type="match status" value="1"/>
</dbReference>
<evidence type="ECO:0000313" key="6">
    <source>
        <dbReference type="EMBL" id="GAA0361723.1"/>
    </source>
</evidence>
<organism evidence="6 7">
    <name type="scientific">Alkalibacterium iburiense</name>
    <dbReference type="NCBI Taxonomy" id="290589"/>
    <lineage>
        <taxon>Bacteria</taxon>
        <taxon>Bacillati</taxon>
        <taxon>Bacillota</taxon>
        <taxon>Bacilli</taxon>
        <taxon>Lactobacillales</taxon>
        <taxon>Carnobacteriaceae</taxon>
        <taxon>Alkalibacterium</taxon>
    </lineage>
</organism>
<dbReference type="Pfam" id="PF00356">
    <property type="entry name" value="LacI"/>
    <property type="match status" value="1"/>
</dbReference>
<dbReference type="InterPro" id="IPR046335">
    <property type="entry name" value="LacI/GalR-like_sensor"/>
</dbReference>
<keyword evidence="7" id="KW-1185">Reference proteome</keyword>
<accession>A0ABN0XE06</accession>
<dbReference type="InterPro" id="IPR010982">
    <property type="entry name" value="Lambda_DNA-bd_dom_sf"/>
</dbReference>
<dbReference type="Proteomes" id="UP001501166">
    <property type="component" value="Unassembled WGS sequence"/>
</dbReference>
<dbReference type="Gene3D" id="1.10.260.40">
    <property type="entry name" value="lambda repressor-like DNA-binding domains"/>
    <property type="match status" value="1"/>
</dbReference>
<evidence type="ECO:0000256" key="2">
    <source>
        <dbReference type="ARBA" id="ARBA00023015"/>
    </source>
</evidence>
<dbReference type="CDD" id="cd01392">
    <property type="entry name" value="HTH_LacI"/>
    <property type="match status" value="1"/>
</dbReference>
<dbReference type="Pfam" id="PF13377">
    <property type="entry name" value="Peripla_BP_3"/>
    <property type="match status" value="1"/>
</dbReference>
<feature type="domain" description="HTH lacI-type" evidence="5">
    <location>
        <begin position="2"/>
        <end position="56"/>
    </location>
</feature>
<name>A0ABN0XE06_9LACT</name>